<accession>A0ABD1I4Z7</accession>
<dbReference type="EMBL" id="JBEAFC010000003">
    <property type="protein sequence ID" value="KAL1563781.1"/>
    <property type="molecule type" value="Genomic_DNA"/>
</dbReference>
<dbReference type="InterPro" id="IPR040225">
    <property type="entry name" value="GIL1-like"/>
</dbReference>
<dbReference type="Proteomes" id="UP001567538">
    <property type="component" value="Unassembled WGS sequence"/>
</dbReference>
<protein>
    <submittedName>
        <fullName evidence="3">Protein GRAVITROPIC IN THE LIGHT 1-like</fullName>
    </submittedName>
</protein>
<gene>
    <name evidence="3" type="ORF">AAHA92_06207</name>
</gene>
<evidence type="ECO:0000313" key="3">
    <source>
        <dbReference type="EMBL" id="KAL1563781.1"/>
    </source>
</evidence>
<dbReference type="InterPro" id="IPR056813">
    <property type="entry name" value="GIL1_IRKI_C"/>
</dbReference>
<feature type="domain" description="DUF641" evidence="1">
    <location>
        <begin position="106"/>
        <end position="229"/>
    </location>
</feature>
<keyword evidence="4" id="KW-1185">Reference proteome</keyword>
<name>A0ABD1I4Z7_SALDI</name>
<dbReference type="AlphaFoldDB" id="A0ABD1I4Z7"/>
<proteinExistence type="predicted"/>
<reference evidence="3 4" key="1">
    <citation type="submission" date="2024-06" db="EMBL/GenBank/DDBJ databases">
        <title>A chromosome level genome sequence of Diviner's sage (Salvia divinorum).</title>
        <authorList>
            <person name="Ford S.A."/>
            <person name="Ro D.-K."/>
            <person name="Ness R.W."/>
            <person name="Phillips M.A."/>
        </authorList>
    </citation>
    <scope>NUCLEOTIDE SEQUENCE [LARGE SCALE GENOMIC DNA]</scope>
    <source>
        <strain evidence="3">SAF-2024a</strain>
        <tissue evidence="3">Leaf</tissue>
    </source>
</reference>
<dbReference type="InterPro" id="IPR006943">
    <property type="entry name" value="DUF641_pln"/>
</dbReference>
<evidence type="ECO:0000313" key="4">
    <source>
        <dbReference type="Proteomes" id="UP001567538"/>
    </source>
</evidence>
<dbReference type="Pfam" id="PF24994">
    <property type="entry name" value="GIL1_IRKI_C"/>
    <property type="match status" value="1"/>
</dbReference>
<dbReference type="PANTHER" id="PTHR31161">
    <property type="entry name" value="PROTEIN GRAVITROPIC IN THE LIGHT 1"/>
    <property type="match status" value="1"/>
</dbReference>
<feature type="domain" description="GIL1/IRKI C-terminal" evidence="2">
    <location>
        <begin position="424"/>
        <end position="474"/>
    </location>
</feature>
<evidence type="ECO:0000259" key="2">
    <source>
        <dbReference type="Pfam" id="PF24994"/>
    </source>
</evidence>
<comment type="caution">
    <text evidence="3">The sequence shown here is derived from an EMBL/GenBank/DDBJ whole genome shotgun (WGS) entry which is preliminary data.</text>
</comment>
<evidence type="ECO:0000259" key="1">
    <source>
        <dbReference type="Pfam" id="PF04859"/>
    </source>
</evidence>
<sequence>MGGSHLRFRFLPSLPPIRPILEFRDPICQYFAVYLDSSQRPNSFGSFHIRTSATAMDSVTHSAVTPKKSRLARTFAKVLHARAAGADEDIKKAKSREKMTKDRDKAVGEAFVAKLFAGLSSIKASYAQLQCAQSPYDADGIQSADRVIVAELKKLSELRQCYSKKELDRSSPATALLVAEAQEQSSLVKLYEITSKKLDSQVKLKESEIVFLKEKLAEINGDCKLLDKRLNSSGGQVSFRDGGELRPSHFVALLRQAVKSVRSFVRLLVDEMESEDWDLDAAAASIQPGVSFWERSHICFAFESFVCREMFEGFDRPGFSDENAEEEDRRRMFFDRFRELKSVRPADYLGRKPESKFAAFCSAKYLGVVHPKMEASLFGNLDQRNMVRSGVLPENAFFAGFCEMAKRVWVLHCLAFALDPEVAIFRVSNGSRFSEVYMESVNDEAFDASPEPLVAFTVVPGFRVASIVVQSQVYLS</sequence>
<organism evidence="3 4">
    <name type="scientific">Salvia divinorum</name>
    <name type="common">Maria pastora</name>
    <name type="synonym">Diviner's sage</name>
    <dbReference type="NCBI Taxonomy" id="28513"/>
    <lineage>
        <taxon>Eukaryota</taxon>
        <taxon>Viridiplantae</taxon>
        <taxon>Streptophyta</taxon>
        <taxon>Embryophyta</taxon>
        <taxon>Tracheophyta</taxon>
        <taxon>Spermatophyta</taxon>
        <taxon>Magnoliopsida</taxon>
        <taxon>eudicotyledons</taxon>
        <taxon>Gunneridae</taxon>
        <taxon>Pentapetalae</taxon>
        <taxon>asterids</taxon>
        <taxon>lamiids</taxon>
        <taxon>Lamiales</taxon>
        <taxon>Lamiaceae</taxon>
        <taxon>Nepetoideae</taxon>
        <taxon>Mentheae</taxon>
        <taxon>Salviinae</taxon>
        <taxon>Salvia</taxon>
        <taxon>Salvia subgen. Calosphace</taxon>
    </lineage>
</organism>
<dbReference type="Pfam" id="PF04859">
    <property type="entry name" value="DUF641"/>
    <property type="match status" value="1"/>
</dbReference>